<dbReference type="InterPro" id="IPR005467">
    <property type="entry name" value="His_kinase_dom"/>
</dbReference>
<evidence type="ECO:0000256" key="1">
    <source>
        <dbReference type="ARBA" id="ARBA00000085"/>
    </source>
</evidence>
<feature type="transmembrane region" description="Helical" evidence="8">
    <location>
        <begin position="7"/>
        <end position="29"/>
    </location>
</feature>
<dbReference type="EC" id="2.7.13.3" evidence="3"/>
<accession>A0ABV1H4N8</accession>
<dbReference type="PRINTS" id="PR00344">
    <property type="entry name" value="BCTRLSENSOR"/>
</dbReference>
<dbReference type="SUPFAM" id="SSF55874">
    <property type="entry name" value="ATPase domain of HSP90 chaperone/DNA topoisomerase II/histidine kinase"/>
    <property type="match status" value="1"/>
</dbReference>
<organism evidence="10 11">
    <name type="scientific">Lachnospira intestinalis</name>
    <dbReference type="NCBI Taxonomy" id="3133158"/>
    <lineage>
        <taxon>Bacteria</taxon>
        <taxon>Bacillati</taxon>
        <taxon>Bacillota</taxon>
        <taxon>Clostridia</taxon>
        <taxon>Lachnospirales</taxon>
        <taxon>Lachnospiraceae</taxon>
        <taxon>Lachnospira</taxon>
    </lineage>
</organism>
<evidence type="ECO:0000256" key="2">
    <source>
        <dbReference type="ARBA" id="ARBA00004370"/>
    </source>
</evidence>
<keyword evidence="10" id="KW-0547">Nucleotide-binding</keyword>
<keyword evidence="8" id="KW-0472">Membrane</keyword>
<dbReference type="InterPro" id="IPR036890">
    <property type="entry name" value="HATPase_C_sf"/>
</dbReference>
<evidence type="ECO:0000256" key="8">
    <source>
        <dbReference type="SAM" id="Phobius"/>
    </source>
</evidence>
<feature type="domain" description="Histidine kinase" evidence="9">
    <location>
        <begin position="230"/>
        <end position="454"/>
    </location>
</feature>
<dbReference type="GO" id="GO:0005524">
    <property type="term" value="F:ATP binding"/>
    <property type="evidence" value="ECO:0007669"/>
    <property type="project" value="UniProtKB-KW"/>
</dbReference>
<evidence type="ECO:0000256" key="5">
    <source>
        <dbReference type="ARBA" id="ARBA00022679"/>
    </source>
</evidence>
<reference evidence="10" key="1">
    <citation type="submission" date="2024-03" db="EMBL/GenBank/DDBJ databases">
        <title>Human intestinal bacterial collection.</title>
        <authorList>
            <person name="Pauvert C."/>
            <person name="Hitch T.C.A."/>
            <person name="Clavel T."/>
        </authorList>
    </citation>
    <scope>NUCLEOTIDE SEQUENCE [LARGE SCALE GENOMIC DNA]</scope>
    <source>
        <strain evidence="10">CLA-AA-H89B</strain>
    </source>
</reference>
<dbReference type="InterPro" id="IPR050351">
    <property type="entry name" value="BphY/WalK/GraS-like"/>
</dbReference>
<comment type="subcellular location">
    <subcellularLocation>
        <location evidence="2">Membrane</location>
    </subcellularLocation>
</comment>
<keyword evidence="7" id="KW-0902">Two-component regulatory system</keyword>
<dbReference type="InterPro" id="IPR036097">
    <property type="entry name" value="HisK_dim/P_sf"/>
</dbReference>
<dbReference type="InterPro" id="IPR003594">
    <property type="entry name" value="HATPase_dom"/>
</dbReference>
<protein>
    <recommendedName>
        <fullName evidence="3">histidine kinase</fullName>
        <ecNumber evidence="3">2.7.13.3</ecNumber>
    </recommendedName>
</protein>
<dbReference type="PANTHER" id="PTHR45453:SF1">
    <property type="entry name" value="PHOSPHATE REGULON SENSOR PROTEIN PHOR"/>
    <property type="match status" value="1"/>
</dbReference>
<keyword evidence="8" id="KW-0812">Transmembrane</keyword>
<dbReference type="Pfam" id="PF00512">
    <property type="entry name" value="HisKA"/>
    <property type="match status" value="1"/>
</dbReference>
<keyword evidence="11" id="KW-1185">Reference proteome</keyword>
<evidence type="ECO:0000313" key="10">
    <source>
        <dbReference type="EMBL" id="MEQ2554656.1"/>
    </source>
</evidence>
<evidence type="ECO:0000313" key="11">
    <source>
        <dbReference type="Proteomes" id="UP001546774"/>
    </source>
</evidence>
<comment type="caution">
    <text evidence="10">The sequence shown here is derived from an EMBL/GenBank/DDBJ whole genome shotgun (WGS) entry which is preliminary data.</text>
</comment>
<sequence length="457" mass="50757">MKKKINIQFLIITLLAILTTVSLSIFVFYELFKQEVMADLKTNTQLLVETDAWEQIVEKKDAGALDDGVKQLRLTLVDGTGEVILDTNAEVGSMDNHSARPEISQALQTGEGQAIRQSSTIGKNAFYYAIRLENGSVLRTAKEAGSITSVFESILPVIVILCVLLFALCMILSHFLTGSIIEPIENLADNLDASDSVKVYKELVPFVQTIKKQHEDIMRNATMRQEFTANVSHELKTPLTSISGYSELIESGMAADEDIVRFAAEIHKNSNRLLTLINDIIRLSELDQVEEQNCFEELDIYDIAQNCVEMLRLSAKKHDVTMELHGVHRIICANRQMMDELVYNLCDNAIRYNNPGGRVDITVDAAVAFDKTAETGATIIEVKDTGIGISKEHQERIFERFYRVDKSRSKSTGGTGLGLAIVKHIVAAHKNASLSLTSEPGKGTCIRVAFKMKTNLE</sequence>
<dbReference type="SMART" id="SM00387">
    <property type="entry name" value="HATPase_c"/>
    <property type="match status" value="1"/>
</dbReference>
<comment type="catalytic activity">
    <reaction evidence="1">
        <text>ATP + protein L-histidine = ADP + protein N-phospho-L-histidine.</text>
        <dbReference type="EC" id="2.7.13.3"/>
    </reaction>
</comment>
<name>A0ABV1H4N8_9FIRM</name>
<dbReference type="CDD" id="cd00075">
    <property type="entry name" value="HATPase"/>
    <property type="match status" value="1"/>
</dbReference>
<dbReference type="Pfam" id="PF02518">
    <property type="entry name" value="HATPase_c"/>
    <property type="match status" value="1"/>
</dbReference>
<evidence type="ECO:0000256" key="4">
    <source>
        <dbReference type="ARBA" id="ARBA00022553"/>
    </source>
</evidence>
<dbReference type="EMBL" id="JBBMFS010000004">
    <property type="protein sequence ID" value="MEQ2554656.1"/>
    <property type="molecule type" value="Genomic_DNA"/>
</dbReference>
<evidence type="ECO:0000256" key="6">
    <source>
        <dbReference type="ARBA" id="ARBA00022777"/>
    </source>
</evidence>
<dbReference type="PANTHER" id="PTHR45453">
    <property type="entry name" value="PHOSPHATE REGULON SENSOR PROTEIN PHOR"/>
    <property type="match status" value="1"/>
</dbReference>
<keyword evidence="8" id="KW-1133">Transmembrane helix</keyword>
<dbReference type="Proteomes" id="UP001546774">
    <property type="component" value="Unassembled WGS sequence"/>
</dbReference>
<evidence type="ECO:0000256" key="7">
    <source>
        <dbReference type="ARBA" id="ARBA00023012"/>
    </source>
</evidence>
<gene>
    <name evidence="10" type="ORF">WMO37_06420</name>
</gene>
<keyword evidence="10" id="KW-0067">ATP-binding</keyword>
<dbReference type="SUPFAM" id="SSF47384">
    <property type="entry name" value="Homodimeric domain of signal transducing histidine kinase"/>
    <property type="match status" value="1"/>
</dbReference>
<dbReference type="InterPro" id="IPR003661">
    <property type="entry name" value="HisK_dim/P_dom"/>
</dbReference>
<feature type="transmembrane region" description="Helical" evidence="8">
    <location>
        <begin position="154"/>
        <end position="176"/>
    </location>
</feature>
<dbReference type="Gene3D" id="1.10.287.130">
    <property type="match status" value="1"/>
</dbReference>
<keyword evidence="4" id="KW-0597">Phosphoprotein</keyword>
<dbReference type="InterPro" id="IPR004358">
    <property type="entry name" value="Sig_transdc_His_kin-like_C"/>
</dbReference>
<dbReference type="PROSITE" id="PS50109">
    <property type="entry name" value="HIS_KIN"/>
    <property type="match status" value="1"/>
</dbReference>
<dbReference type="SMART" id="SM00388">
    <property type="entry name" value="HisKA"/>
    <property type="match status" value="1"/>
</dbReference>
<keyword evidence="6" id="KW-0418">Kinase</keyword>
<evidence type="ECO:0000256" key="3">
    <source>
        <dbReference type="ARBA" id="ARBA00012438"/>
    </source>
</evidence>
<dbReference type="CDD" id="cd00082">
    <property type="entry name" value="HisKA"/>
    <property type="match status" value="1"/>
</dbReference>
<keyword evidence="5" id="KW-0808">Transferase</keyword>
<proteinExistence type="predicted"/>
<evidence type="ECO:0000259" key="9">
    <source>
        <dbReference type="PROSITE" id="PS50109"/>
    </source>
</evidence>
<dbReference type="Gene3D" id="3.30.565.10">
    <property type="entry name" value="Histidine kinase-like ATPase, C-terminal domain"/>
    <property type="match status" value="1"/>
</dbReference>